<keyword evidence="1" id="KW-1133">Transmembrane helix</keyword>
<evidence type="ECO:0000256" key="1">
    <source>
        <dbReference type="SAM" id="Phobius"/>
    </source>
</evidence>
<name>A0A383DGG3_9ZZZZ</name>
<reference evidence="2" key="1">
    <citation type="submission" date="2018-05" db="EMBL/GenBank/DDBJ databases">
        <authorList>
            <person name="Lanie J.A."/>
            <person name="Ng W.-L."/>
            <person name="Kazmierczak K.M."/>
            <person name="Andrzejewski T.M."/>
            <person name="Davidsen T.M."/>
            <person name="Wayne K.J."/>
            <person name="Tettelin H."/>
            <person name="Glass J.I."/>
            <person name="Rusch D."/>
            <person name="Podicherti R."/>
            <person name="Tsui H.-C.T."/>
            <person name="Winkler M.E."/>
        </authorList>
    </citation>
    <scope>NUCLEOTIDE SEQUENCE</scope>
</reference>
<sequence>MDLRGERPYNAALVVVGGLVACRIFWRLRMFSGSYVALVTPFKDGEVDL</sequence>
<dbReference type="AlphaFoldDB" id="A0A383DGG3"/>
<dbReference type="EMBL" id="UINC01217128">
    <property type="protein sequence ID" value="SVE43586.1"/>
    <property type="molecule type" value="Genomic_DNA"/>
</dbReference>
<accession>A0A383DGG3</accession>
<feature type="transmembrane region" description="Helical" evidence="1">
    <location>
        <begin position="9"/>
        <end position="26"/>
    </location>
</feature>
<proteinExistence type="predicted"/>
<evidence type="ECO:0000313" key="2">
    <source>
        <dbReference type="EMBL" id="SVE43586.1"/>
    </source>
</evidence>
<gene>
    <name evidence="2" type="ORF">METZ01_LOCUS496440</name>
</gene>
<organism evidence="2">
    <name type="scientific">marine metagenome</name>
    <dbReference type="NCBI Taxonomy" id="408172"/>
    <lineage>
        <taxon>unclassified sequences</taxon>
        <taxon>metagenomes</taxon>
        <taxon>ecological metagenomes</taxon>
    </lineage>
</organism>
<dbReference type="PROSITE" id="PS51257">
    <property type="entry name" value="PROKAR_LIPOPROTEIN"/>
    <property type="match status" value="1"/>
</dbReference>
<keyword evidence="1" id="KW-0472">Membrane</keyword>
<feature type="non-terminal residue" evidence="2">
    <location>
        <position position="49"/>
    </location>
</feature>
<keyword evidence="1" id="KW-0812">Transmembrane</keyword>
<protein>
    <submittedName>
        <fullName evidence="2">Uncharacterized protein</fullName>
    </submittedName>
</protein>